<protein>
    <submittedName>
        <fullName evidence="2">Prolactin receptor</fullName>
    </submittedName>
</protein>
<evidence type="ECO:0000256" key="1">
    <source>
        <dbReference type="SAM" id="MobiDB-lite"/>
    </source>
</evidence>
<feature type="compositionally biased region" description="Basic and acidic residues" evidence="1">
    <location>
        <begin position="1"/>
        <end position="18"/>
    </location>
</feature>
<feature type="compositionally biased region" description="Low complexity" evidence="1">
    <location>
        <begin position="19"/>
        <end position="29"/>
    </location>
</feature>
<organism evidence="2">
    <name type="scientific">Dipsosaurus dorsalis</name>
    <name type="common">Desert iguana</name>
    <name type="synonym">Crotaphytus dorsalis</name>
    <dbReference type="NCBI Taxonomy" id="51217"/>
    <lineage>
        <taxon>Eukaryota</taxon>
        <taxon>Metazoa</taxon>
        <taxon>Chordata</taxon>
        <taxon>Craniata</taxon>
        <taxon>Vertebrata</taxon>
        <taxon>Euteleostomi</taxon>
        <taxon>Lepidosauria</taxon>
        <taxon>Squamata</taxon>
        <taxon>Bifurcata</taxon>
        <taxon>Unidentata</taxon>
        <taxon>Episquamata</taxon>
        <taxon>Toxicofera</taxon>
        <taxon>Iguania</taxon>
        <taxon>Iguanidae</taxon>
        <taxon>Iguaninae</taxon>
        <taxon>Dipsosaurus</taxon>
    </lineage>
</organism>
<proteinExistence type="predicted"/>
<feature type="region of interest" description="Disordered" evidence="1">
    <location>
        <begin position="1"/>
        <end position="87"/>
    </location>
</feature>
<dbReference type="EMBL" id="JN880829">
    <property type="protein sequence ID" value="AFR13252.1"/>
    <property type="molecule type" value="Genomic_DNA"/>
</dbReference>
<feature type="compositionally biased region" description="Basic and acidic residues" evidence="1">
    <location>
        <begin position="30"/>
        <end position="46"/>
    </location>
</feature>
<gene>
    <name evidence="2" type="primary">PRLR</name>
</gene>
<accession>K4HK33</accession>
<reference evidence="2" key="1">
    <citation type="journal article" date="2012" name="Biol. Lett.">
        <title>Resolving the phylogeny of lizards and snakes (Squamata) with extensive sampling of genes and species.</title>
        <authorList>
            <person name="Wiens J.J."/>
            <person name="Hutter C.R."/>
            <person name="Mulcahy D.G."/>
            <person name="Noonan B.P."/>
            <person name="Townsend T.M."/>
            <person name="Sites J.W.Jr."/>
            <person name="Reeder T.W."/>
        </authorList>
    </citation>
    <scope>NUCLEOTIDE SEQUENCE</scope>
</reference>
<dbReference type="AlphaFoldDB" id="K4HK33"/>
<sequence length="182" mass="19941">SHKKNRSDLMHQETDSDSGRGSSESPSLLSEKHKDARNPPELKTSDVQDVQKNTSVKSTPETSDKDCEGQLPWFSSGGPRASTWPGTQLPNCQTPNCLSQEATGVCKIAHSAMNVNRSPALMRSEKILHHSQHPRTTETVSKGTPGKLKDESNLFLNFPSDHSLLLLSSPERLPSLSTKPMD</sequence>
<feature type="non-terminal residue" evidence="2">
    <location>
        <position position="1"/>
    </location>
</feature>
<feature type="compositionally biased region" description="Polar residues" evidence="1">
    <location>
        <begin position="47"/>
        <end position="61"/>
    </location>
</feature>
<feature type="non-terminal residue" evidence="2">
    <location>
        <position position="182"/>
    </location>
</feature>
<evidence type="ECO:0000313" key="2">
    <source>
        <dbReference type="EMBL" id="AFR13252.1"/>
    </source>
</evidence>
<keyword evidence="2" id="KW-0675">Receptor</keyword>
<feature type="region of interest" description="Disordered" evidence="1">
    <location>
        <begin position="127"/>
        <end position="148"/>
    </location>
</feature>
<name>K4HK33_DIPDO</name>